<feature type="modified residue" description="4-aspartylphosphate" evidence="6">
    <location>
        <position position="55"/>
    </location>
</feature>
<dbReference type="EMBL" id="JAKOAV010000002">
    <property type="protein sequence ID" value="MDF9407163.1"/>
    <property type="molecule type" value="Genomic_DNA"/>
</dbReference>
<name>A0A9X4H4C0_9FIRM</name>
<reference evidence="8" key="1">
    <citation type="submission" date="2022-02" db="EMBL/GenBank/DDBJ databases">
        <authorList>
            <person name="Leng L."/>
        </authorList>
    </citation>
    <scope>NUCLEOTIDE SEQUENCE</scope>
    <source>
        <strain evidence="8">JI</strain>
    </source>
</reference>
<dbReference type="PANTHER" id="PTHR43214">
    <property type="entry name" value="TWO-COMPONENT RESPONSE REGULATOR"/>
    <property type="match status" value="1"/>
</dbReference>
<evidence type="ECO:0000256" key="2">
    <source>
        <dbReference type="ARBA" id="ARBA00023015"/>
    </source>
</evidence>
<dbReference type="GO" id="GO:0003677">
    <property type="term" value="F:DNA binding"/>
    <property type="evidence" value="ECO:0007669"/>
    <property type="project" value="UniProtKB-KW"/>
</dbReference>
<dbReference type="PROSITE" id="PS50110">
    <property type="entry name" value="RESPONSE_REGULATORY"/>
    <property type="match status" value="1"/>
</dbReference>
<keyword evidence="3" id="KW-0238">DNA-binding</keyword>
<dbReference type="SMART" id="SM00448">
    <property type="entry name" value="REC"/>
    <property type="match status" value="1"/>
</dbReference>
<organism evidence="8 9">
    <name type="scientific">Pelotomaculum isophthalicicum JI</name>
    <dbReference type="NCBI Taxonomy" id="947010"/>
    <lineage>
        <taxon>Bacteria</taxon>
        <taxon>Bacillati</taxon>
        <taxon>Bacillota</taxon>
        <taxon>Clostridia</taxon>
        <taxon>Eubacteriales</taxon>
        <taxon>Desulfotomaculaceae</taxon>
        <taxon>Pelotomaculum</taxon>
    </lineage>
</organism>
<dbReference type="CDD" id="cd17535">
    <property type="entry name" value="REC_NarL-like"/>
    <property type="match status" value="1"/>
</dbReference>
<keyword evidence="6" id="KW-0597">Phosphoprotein</keyword>
<gene>
    <name evidence="8" type="ORF">L7E55_02130</name>
</gene>
<dbReference type="InterPro" id="IPR058245">
    <property type="entry name" value="NreC/VraR/RcsB-like_REC"/>
</dbReference>
<evidence type="ECO:0000256" key="6">
    <source>
        <dbReference type="PROSITE-ProRule" id="PRU00169"/>
    </source>
</evidence>
<keyword evidence="4" id="KW-0804">Transcription</keyword>
<dbReference type="Proteomes" id="UP001154312">
    <property type="component" value="Unassembled WGS sequence"/>
</dbReference>
<evidence type="ECO:0000259" key="7">
    <source>
        <dbReference type="PROSITE" id="PS50110"/>
    </source>
</evidence>
<dbReference type="GO" id="GO:0000160">
    <property type="term" value="P:phosphorelay signal transduction system"/>
    <property type="evidence" value="ECO:0007669"/>
    <property type="project" value="InterPro"/>
</dbReference>
<evidence type="ECO:0000313" key="9">
    <source>
        <dbReference type="Proteomes" id="UP001154312"/>
    </source>
</evidence>
<protein>
    <recommendedName>
        <fullName evidence="1">Stage 0 sporulation protein A homolog</fullName>
    </recommendedName>
</protein>
<dbReference type="InterPro" id="IPR001789">
    <property type="entry name" value="Sig_transdc_resp-reg_receiver"/>
</dbReference>
<accession>A0A9X4H4C0</accession>
<evidence type="ECO:0000256" key="3">
    <source>
        <dbReference type="ARBA" id="ARBA00023125"/>
    </source>
</evidence>
<dbReference type="InterPro" id="IPR011006">
    <property type="entry name" value="CheY-like_superfamily"/>
</dbReference>
<evidence type="ECO:0000256" key="5">
    <source>
        <dbReference type="ARBA" id="ARBA00024867"/>
    </source>
</evidence>
<sequence length="158" mass="17248">MSISLILVDDHKIVRDGLRSLLKETPGMKVIAEAAEGRTAVRLARELSPDVVIMDVAMPDLNGIEATRKIKEESPNTKVIALSMHSDKRFVSEMLSAGASGYLLKDCAFEELAGAVNTIIAGKYYLSPSITGVVVTDYVQSLHEKRVSVFSILTARER</sequence>
<feature type="domain" description="Response regulatory" evidence="7">
    <location>
        <begin position="4"/>
        <end position="120"/>
    </location>
</feature>
<dbReference type="RefSeq" id="WP_277442339.1">
    <property type="nucleotide sequence ID" value="NZ_JAKOAV010000002.1"/>
</dbReference>
<dbReference type="SUPFAM" id="SSF52172">
    <property type="entry name" value="CheY-like"/>
    <property type="match status" value="1"/>
</dbReference>
<comment type="caution">
    <text evidence="8">The sequence shown here is derived from an EMBL/GenBank/DDBJ whole genome shotgun (WGS) entry which is preliminary data.</text>
</comment>
<comment type="function">
    <text evidence="5">May play the central regulatory role in sporulation. It may be an element of the effector pathway responsible for the activation of sporulation genes in response to nutritional stress. Spo0A may act in concert with spo0H (a sigma factor) to control the expression of some genes that are critical to the sporulation process.</text>
</comment>
<evidence type="ECO:0000256" key="4">
    <source>
        <dbReference type="ARBA" id="ARBA00023163"/>
    </source>
</evidence>
<keyword evidence="2" id="KW-0805">Transcription regulation</keyword>
<dbReference type="Gene3D" id="3.40.50.2300">
    <property type="match status" value="1"/>
</dbReference>
<keyword evidence="9" id="KW-1185">Reference proteome</keyword>
<dbReference type="AlphaFoldDB" id="A0A9X4H4C0"/>
<dbReference type="PANTHER" id="PTHR43214:SF41">
    <property type="entry name" value="NITRATE_NITRITE RESPONSE REGULATOR PROTEIN NARP"/>
    <property type="match status" value="1"/>
</dbReference>
<evidence type="ECO:0000313" key="8">
    <source>
        <dbReference type="EMBL" id="MDF9407163.1"/>
    </source>
</evidence>
<dbReference type="Pfam" id="PF00072">
    <property type="entry name" value="Response_reg"/>
    <property type="match status" value="1"/>
</dbReference>
<evidence type="ECO:0000256" key="1">
    <source>
        <dbReference type="ARBA" id="ARBA00018672"/>
    </source>
</evidence>
<dbReference type="InterPro" id="IPR039420">
    <property type="entry name" value="WalR-like"/>
</dbReference>
<proteinExistence type="predicted"/>